<proteinExistence type="predicted"/>
<accession>A0A8X8Z0W1</accession>
<reference evidence="2" key="1">
    <citation type="submission" date="2018-01" db="EMBL/GenBank/DDBJ databases">
        <authorList>
            <person name="Mao J.F."/>
        </authorList>
    </citation>
    <scope>NUCLEOTIDE SEQUENCE</scope>
    <source>
        <strain evidence="2">Huo1</strain>
        <tissue evidence="2">Leaf</tissue>
    </source>
</reference>
<evidence type="ECO:0000313" key="2">
    <source>
        <dbReference type="EMBL" id="KAG6387298.1"/>
    </source>
</evidence>
<dbReference type="Proteomes" id="UP000298416">
    <property type="component" value="Unassembled WGS sequence"/>
</dbReference>
<reference evidence="2" key="2">
    <citation type="submission" date="2020-08" db="EMBL/GenBank/DDBJ databases">
        <title>Plant Genome Project.</title>
        <authorList>
            <person name="Zhang R.-G."/>
        </authorList>
    </citation>
    <scope>NUCLEOTIDE SEQUENCE</scope>
    <source>
        <strain evidence="2">Huo1</strain>
        <tissue evidence="2">Leaf</tissue>
    </source>
</reference>
<evidence type="ECO:0000256" key="1">
    <source>
        <dbReference type="SAM" id="MobiDB-lite"/>
    </source>
</evidence>
<organism evidence="2">
    <name type="scientific">Salvia splendens</name>
    <name type="common">Scarlet sage</name>
    <dbReference type="NCBI Taxonomy" id="180675"/>
    <lineage>
        <taxon>Eukaryota</taxon>
        <taxon>Viridiplantae</taxon>
        <taxon>Streptophyta</taxon>
        <taxon>Embryophyta</taxon>
        <taxon>Tracheophyta</taxon>
        <taxon>Spermatophyta</taxon>
        <taxon>Magnoliopsida</taxon>
        <taxon>eudicotyledons</taxon>
        <taxon>Gunneridae</taxon>
        <taxon>Pentapetalae</taxon>
        <taxon>asterids</taxon>
        <taxon>lamiids</taxon>
        <taxon>Lamiales</taxon>
        <taxon>Lamiaceae</taxon>
        <taxon>Nepetoideae</taxon>
        <taxon>Mentheae</taxon>
        <taxon>Salviinae</taxon>
        <taxon>Salvia</taxon>
        <taxon>Salvia subgen. Calosphace</taxon>
        <taxon>core Calosphace</taxon>
    </lineage>
</organism>
<protein>
    <submittedName>
        <fullName evidence="2">Uncharacterized protein</fullName>
    </submittedName>
</protein>
<feature type="region of interest" description="Disordered" evidence="1">
    <location>
        <begin position="1"/>
        <end position="24"/>
    </location>
</feature>
<keyword evidence="3" id="KW-1185">Reference proteome</keyword>
<sequence length="90" mass="10128">MSSKGDYYANENSETCAGMEEQPRSKWDELLDLCIIEDQENRKVTNQRLINLERNTSLLEHGLATLAAQVGELEFNMGVLATAIRSKHTS</sequence>
<evidence type="ECO:0000313" key="3">
    <source>
        <dbReference type="Proteomes" id="UP000298416"/>
    </source>
</evidence>
<dbReference type="EMBL" id="PNBA02000021">
    <property type="protein sequence ID" value="KAG6387298.1"/>
    <property type="molecule type" value="Genomic_DNA"/>
</dbReference>
<name>A0A8X8Z0W1_SALSN</name>
<comment type="caution">
    <text evidence="2">The sequence shown here is derived from an EMBL/GenBank/DDBJ whole genome shotgun (WGS) entry which is preliminary data.</text>
</comment>
<dbReference type="AlphaFoldDB" id="A0A8X8Z0W1"/>
<gene>
    <name evidence="2" type="ORF">SASPL_152485</name>
</gene>